<reference evidence="2 3" key="1">
    <citation type="submission" date="2017-03" db="EMBL/GenBank/DDBJ databases">
        <title>Genomes of endolithic fungi from Antarctica.</title>
        <authorList>
            <person name="Coleine C."/>
            <person name="Masonjones S."/>
            <person name="Stajich J.E."/>
        </authorList>
    </citation>
    <scope>NUCLEOTIDE SEQUENCE [LARGE SCALE GENOMIC DNA]</scope>
    <source>
        <strain evidence="2 3">CCFEE 6314</strain>
    </source>
</reference>
<dbReference type="Gene3D" id="3.40.30.10">
    <property type="entry name" value="Glutaredoxin"/>
    <property type="match status" value="1"/>
</dbReference>
<comment type="caution">
    <text evidence="2">The sequence shown here is derived from an EMBL/GenBank/DDBJ whole genome shotgun (WGS) entry which is preliminary data.</text>
</comment>
<dbReference type="Proteomes" id="UP000288859">
    <property type="component" value="Unassembled WGS sequence"/>
</dbReference>
<dbReference type="AlphaFoldDB" id="A0A438N6I8"/>
<dbReference type="PANTHER" id="PTHR43968">
    <property type="match status" value="1"/>
</dbReference>
<dbReference type="EMBL" id="NAJM01000018">
    <property type="protein sequence ID" value="RVX71360.1"/>
    <property type="molecule type" value="Genomic_DNA"/>
</dbReference>
<evidence type="ECO:0000259" key="1">
    <source>
        <dbReference type="PROSITE" id="PS50404"/>
    </source>
</evidence>
<dbReference type="VEuPathDB" id="FungiDB:PV10_04346"/>
<gene>
    <name evidence="2" type="ORF">B0A52_04934</name>
</gene>
<accession>A0A438N6I8</accession>
<dbReference type="PROSITE" id="PS50404">
    <property type="entry name" value="GST_NTER"/>
    <property type="match status" value="1"/>
</dbReference>
<dbReference type="SFLD" id="SFLDG00358">
    <property type="entry name" value="Main_(cytGST)"/>
    <property type="match status" value="1"/>
</dbReference>
<proteinExistence type="predicted"/>
<dbReference type="OrthoDB" id="202840at2759"/>
<dbReference type="InterPro" id="IPR004045">
    <property type="entry name" value="Glutathione_S-Trfase_N"/>
</dbReference>
<dbReference type="GO" id="GO:0005737">
    <property type="term" value="C:cytoplasm"/>
    <property type="evidence" value="ECO:0007669"/>
    <property type="project" value="TreeGrafter"/>
</dbReference>
<evidence type="ECO:0000313" key="3">
    <source>
        <dbReference type="Proteomes" id="UP000288859"/>
    </source>
</evidence>
<protein>
    <recommendedName>
        <fullName evidence="1">GST N-terminal domain-containing protein</fullName>
    </recommendedName>
</protein>
<dbReference type="SFLD" id="SFLDS00019">
    <property type="entry name" value="Glutathione_Transferase_(cytos"/>
    <property type="match status" value="1"/>
</dbReference>
<sequence>MSKQAPPKIKLYTNHGCGWSQRVHITLKELDLPYEEVLLDLDKPRPDWFLKLNPRGLVPVLEYTPSSSGQDLSSATAEVKPFILTESGPIVDFLISLHPSHLSPIPPALASRALHPEAAFRHYQARILVDNYFTNVNPLMFKLVGAATPDATQDVVSSILNKLKSEIEPLVQALISTNDPEAPFYTKSRNLTLAEIMIAPFSLRLLDFANGVIFPTSLKERIKTETEGFYMWTERVRKHPSVGDTWDPDYCVPRIEERLPAAKTKYADA</sequence>
<dbReference type="InterPro" id="IPR050983">
    <property type="entry name" value="GST_Omega/HSP26"/>
</dbReference>
<dbReference type="SUPFAM" id="SSF47616">
    <property type="entry name" value="GST C-terminal domain-like"/>
    <property type="match status" value="1"/>
</dbReference>
<dbReference type="Pfam" id="PF13417">
    <property type="entry name" value="GST_N_3"/>
    <property type="match status" value="1"/>
</dbReference>
<dbReference type="SUPFAM" id="SSF52833">
    <property type="entry name" value="Thioredoxin-like"/>
    <property type="match status" value="1"/>
</dbReference>
<dbReference type="PANTHER" id="PTHR43968:SF8">
    <property type="entry name" value="S-TRANSFERASE, PUTATIVE (AFU_ORTHOLOGUE AFUA_2G00590)-RELATED"/>
    <property type="match status" value="1"/>
</dbReference>
<dbReference type="InterPro" id="IPR040079">
    <property type="entry name" value="Glutathione_S-Trfase"/>
</dbReference>
<dbReference type="CDD" id="cd00570">
    <property type="entry name" value="GST_N_family"/>
    <property type="match status" value="1"/>
</dbReference>
<organism evidence="2 3">
    <name type="scientific">Exophiala mesophila</name>
    <name type="common">Black yeast-like fungus</name>
    <dbReference type="NCBI Taxonomy" id="212818"/>
    <lineage>
        <taxon>Eukaryota</taxon>
        <taxon>Fungi</taxon>
        <taxon>Dikarya</taxon>
        <taxon>Ascomycota</taxon>
        <taxon>Pezizomycotina</taxon>
        <taxon>Eurotiomycetes</taxon>
        <taxon>Chaetothyriomycetidae</taxon>
        <taxon>Chaetothyriales</taxon>
        <taxon>Herpotrichiellaceae</taxon>
        <taxon>Exophiala</taxon>
    </lineage>
</organism>
<evidence type="ECO:0000313" key="2">
    <source>
        <dbReference type="EMBL" id="RVX71360.1"/>
    </source>
</evidence>
<feature type="domain" description="GST N-terminal" evidence="1">
    <location>
        <begin position="7"/>
        <end position="102"/>
    </location>
</feature>
<dbReference type="InterPro" id="IPR036282">
    <property type="entry name" value="Glutathione-S-Trfase_C_sf"/>
</dbReference>
<name>A0A438N6I8_EXOME</name>
<dbReference type="InterPro" id="IPR036249">
    <property type="entry name" value="Thioredoxin-like_sf"/>
</dbReference>